<evidence type="ECO:0000256" key="2">
    <source>
        <dbReference type="ARBA" id="ARBA00022801"/>
    </source>
</evidence>
<dbReference type="InterPro" id="IPR000086">
    <property type="entry name" value="NUDIX_hydrolase_dom"/>
</dbReference>
<dbReference type="Gene3D" id="3.90.79.10">
    <property type="entry name" value="Nucleoside Triphosphate Pyrophosphohydrolase"/>
    <property type="match status" value="1"/>
</dbReference>
<dbReference type="Proteomes" id="UP000268658">
    <property type="component" value="Chromosome"/>
</dbReference>
<comment type="cofactor">
    <cofactor evidence="1">
        <name>Mg(2+)</name>
        <dbReference type="ChEBI" id="CHEBI:18420"/>
    </cofactor>
</comment>
<dbReference type="PROSITE" id="PS51462">
    <property type="entry name" value="NUDIX"/>
    <property type="match status" value="1"/>
</dbReference>
<gene>
    <name evidence="3" type="ORF">NCTC10951_02000</name>
</gene>
<keyword evidence="2 3" id="KW-0378">Hydrolase</keyword>
<sequence length="166" mass="17807">MATPEFIVSLRQKIGHDMLWLPGVSIVVVDEAGRILLGRRADNGRWAVVSGIPEPGEQPAVAIRRECLEETGVDVEVLALTSVTAGEPFAFPNGDNCVFMDINFVGRARPGTAARAHVADDESTHVDWFEPDALPEPLLGSTPGRIEAALAWLADPASGARFHPAF</sequence>
<name>A0A448PMC0_ACTVI</name>
<accession>A0A448PMC0</accession>
<protein>
    <submittedName>
        <fullName evidence="3">RNA pyrophosphohydrolase</fullName>
    </submittedName>
</protein>
<dbReference type="AlphaFoldDB" id="A0A448PMC0"/>
<dbReference type="InterPro" id="IPR015797">
    <property type="entry name" value="NUDIX_hydrolase-like_dom_sf"/>
</dbReference>
<dbReference type="SUPFAM" id="SSF55811">
    <property type="entry name" value="Nudix"/>
    <property type="match status" value="1"/>
</dbReference>
<dbReference type="PANTHER" id="PTHR43046:SF16">
    <property type="entry name" value="ADP-RIBOSE PYROPHOSPHATASE YJHB-RELATED"/>
    <property type="match status" value="1"/>
</dbReference>
<dbReference type="PANTHER" id="PTHR43046">
    <property type="entry name" value="GDP-MANNOSE MANNOSYL HYDROLASE"/>
    <property type="match status" value="1"/>
</dbReference>
<evidence type="ECO:0000313" key="4">
    <source>
        <dbReference type="Proteomes" id="UP000268658"/>
    </source>
</evidence>
<dbReference type="GO" id="GO:0016787">
    <property type="term" value="F:hydrolase activity"/>
    <property type="evidence" value="ECO:0007669"/>
    <property type="project" value="UniProtKB-KW"/>
</dbReference>
<evidence type="ECO:0000256" key="1">
    <source>
        <dbReference type="ARBA" id="ARBA00001946"/>
    </source>
</evidence>
<dbReference type="RefSeq" id="WP_126414452.1">
    <property type="nucleotide sequence ID" value="NZ_CAUTOI010000029.1"/>
</dbReference>
<dbReference type="OrthoDB" id="9814308at2"/>
<evidence type="ECO:0000313" key="3">
    <source>
        <dbReference type="EMBL" id="VEI17064.1"/>
    </source>
</evidence>
<dbReference type="EMBL" id="LR134477">
    <property type="protein sequence ID" value="VEI17064.1"/>
    <property type="molecule type" value="Genomic_DNA"/>
</dbReference>
<proteinExistence type="predicted"/>
<organism evidence="3 4">
    <name type="scientific">Actinomyces viscosus</name>
    <dbReference type="NCBI Taxonomy" id="1656"/>
    <lineage>
        <taxon>Bacteria</taxon>
        <taxon>Bacillati</taxon>
        <taxon>Actinomycetota</taxon>
        <taxon>Actinomycetes</taxon>
        <taxon>Actinomycetales</taxon>
        <taxon>Actinomycetaceae</taxon>
        <taxon>Actinomyces</taxon>
    </lineage>
</organism>
<dbReference type="CDD" id="cd18879">
    <property type="entry name" value="NUDIX_Hydrolase"/>
    <property type="match status" value="1"/>
</dbReference>
<dbReference type="KEGG" id="avc:NCTC10951_02000"/>
<dbReference type="Pfam" id="PF00293">
    <property type="entry name" value="NUDIX"/>
    <property type="match status" value="1"/>
</dbReference>
<reference evidence="3 4" key="1">
    <citation type="submission" date="2018-12" db="EMBL/GenBank/DDBJ databases">
        <authorList>
            <consortium name="Pathogen Informatics"/>
        </authorList>
    </citation>
    <scope>NUCLEOTIDE SEQUENCE [LARGE SCALE GENOMIC DNA]</scope>
    <source>
        <strain evidence="3 4">NCTC10951</strain>
    </source>
</reference>